<keyword evidence="2" id="KW-1185">Reference proteome</keyword>
<feature type="non-terminal residue" evidence="1">
    <location>
        <position position="120"/>
    </location>
</feature>
<protein>
    <submittedName>
        <fullName evidence="1">Uncharacterized protein</fullName>
    </submittedName>
</protein>
<comment type="caution">
    <text evidence="1">The sequence shown here is derived from an EMBL/GenBank/DDBJ whole genome shotgun (WGS) entry which is preliminary data.</text>
</comment>
<name>A0A0L7L6D4_OPEBR</name>
<gene>
    <name evidence="1" type="ORF">OBRU01_14832</name>
</gene>
<organism evidence="1 2">
    <name type="scientific">Operophtera brumata</name>
    <name type="common">Winter moth</name>
    <name type="synonym">Phalaena brumata</name>
    <dbReference type="NCBI Taxonomy" id="104452"/>
    <lineage>
        <taxon>Eukaryota</taxon>
        <taxon>Metazoa</taxon>
        <taxon>Ecdysozoa</taxon>
        <taxon>Arthropoda</taxon>
        <taxon>Hexapoda</taxon>
        <taxon>Insecta</taxon>
        <taxon>Pterygota</taxon>
        <taxon>Neoptera</taxon>
        <taxon>Endopterygota</taxon>
        <taxon>Lepidoptera</taxon>
        <taxon>Glossata</taxon>
        <taxon>Ditrysia</taxon>
        <taxon>Geometroidea</taxon>
        <taxon>Geometridae</taxon>
        <taxon>Larentiinae</taxon>
        <taxon>Operophtera</taxon>
    </lineage>
</organism>
<accession>A0A0L7L6D4</accession>
<evidence type="ECO:0000313" key="1">
    <source>
        <dbReference type="EMBL" id="KOB70864.1"/>
    </source>
</evidence>
<dbReference type="EMBL" id="JTDY01002715">
    <property type="protein sequence ID" value="KOB70864.1"/>
    <property type="molecule type" value="Genomic_DNA"/>
</dbReference>
<evidence type="ECO:0000313" key="2">
    <source>
        <dbReference type="Proteomes" id="UP000037510"/>
    </source>
</evidence>
<reference evidence="1 2" key="1">
    <citation type="journal article" date="2015" name="Genome Biol. Evol.">
        <title>The genome of winter moth (Operophtera brumata) provides a genomic perspective on sexual dimorphism and phenology.</title>
        <authorList>
            <person name="Derks M.F."/>
            <person name="Smit S."/>
            <person name="Salis L."/>
            <person name="Schijlen E."/>
            <person name="Bossers A."/>
            <person name="Mateman C."/>
            <person name="Pijl A.S."/>
            <person name="de Ridder D."/>
            <person name="Groenen M.A."/>
            <person name="Visser M.E."/>
            <person name="Megens H.J."/>
        </authorList>
    </citation>
    <scope>NUCLEOTIDE SEQUENCE [LARGE SCALE GENOMIC DNA]</scope>
    <source>
        <strain evidence="1">WM2013NL</strain>
        <tissue evidence="1">Head and thorax</tissue>
    </source>
</reference>
<dbReference type="AlphaFoldDB" id="A0A0L7L6D4"/>
<dbReference type="Proteomes" id="UP000037510">
    <property type="component" value="Unassembled WGS sequence"/>
</dbReference>
<sequence>MALFLKLFIQPGVFFRFNIFLRKIHSSSDNCAAYSCCEVLKIQSFSQRPFYAGLSPIGYPADTPALVNRLGDVPLPPQLNGDRDTANRLDNLPVEQQPIWWINRQQYEDALLSYVPALVS</sequence>
<proteinExistence type="predicted"/>
<feature type="non-terminal residue" evidence="1">
    <location>
        <position position="1"/>
    </location>
</feature>